<evidence type="ECO:0000256" key="5">
    <source>
        <dbReference type="ARBA" id="ARBA00023136"/>
    </source>
</evidence>
<gene>
    <name evidence="8" type="ORF">D1832_09770</name>
</gene>
<dbReference type="InterPro" id="IPR018076">
    <property type="entry name" value="T2SS_GspF_dom"/>
</dbReference>
<dbReference type="GO" id="GO:0005886">
    <property type="term" value="C:plasma membrane"/>
    <property type="evidence" value="ECO:0007669"/>
    <property type="project" value="UniProtKB-SubCell"/>
</dbReference>
<dbReference type="RefSeq" id="WP_118913691.1">
    <property type="nucleotide sequence ID" value="NZ_CBCRVH010000007.1"/>
</dbReference>
<keyword evidence="4 6" id="KW-1133">Transmembrane helix</keyword>
<accession>A0A417Z571</accession>
<sequence length="296" mass="31190">MSTYAAWWPALCIGAGLLLIGTWLVRPRTSLLEQRLTGILTGDRGPGSRRNARALLDSVASGLGRVLGGADHVRSRLERAGLAPDVQMFRTSQAVWGMTGFAAACLVLLVGGSSSQSGPVGATALILLATGLGVVLRDQVLTQQATRREARMLTEFPSVADMLALAVAAGQGPLGALEHVTRLCSGPLSDELRRALDETRAGTPLARSLTGVARRTNVMAVNRFIEGVIVALERGTPLADVLRAQAQDAREAARGELIESAGRKEVLMMAPVVFLVLPITILFAVYPGIAALDLNL</sequence>
<proteinExistence type="predicted"/>
<evidence type="ECO:0000256" key="1">
    <source>
        <dbReference type="ARBA" id="ARBA00004651"/>
    </source>
</evidence>
<feature type="domain" description="Type II secretion system protein GspF" evidence="7">
    <location>
        <begin position="161"/>
        <end position="284"/>
    </location>
</feature>
<feature type="transmembrane region" description="Helical" evidence="6">
    <location>
        <begin position="118"/>
        <end position="136"/>
    </location>
</feature>
<dbReference type="Pfam" id="PF00482">
    <property type="entry name" value="T2SSF"/>
    <property type="match status" value="1"/>
</dbReference>
<reference evidence="8 9" key="1">
    <citation type="submission" date="2018-08" db="EMBL/GenBank/DDBJ databases">
        <title>Whole genome sequence analysis of Dermacoccus abyssi bacteria isolated from Deep Mariana trench Micromonospora spp reveals genes involved in the environmental adaptation and production of secondary metabolites.</title>
        <authorList>
            <person name="Abdel-Mageed W.M."/>
            <person name="Lehri B."/>
            <person name="Nouioui I."/>
            <person name="Goodfellow I."/>
            <person name="Jaspars M."/>
            <person name="Karlyshev A."/>
        </authorList>
    </citation>
    <scope>NUCLEOTIDE SEQUENCE [LARGE SCALE GENOMIC DNA]</scope>
    <source>
        <strain evidence="8 9">MT1.1</strain>
    </source>
</reference>
<evidence type="ECO:0000313" key="8">
    <source>
        <dbReference type="EMBL" id="RHW45386.1"/>
    </source>
</evidence>
<dbReference type="AlphaFoldDB" id="A0A417Z571"/>
<evidence type="ECO:0000259" key="7">
    <source>
        <dbReference type="Pfam" id="PF00482"/>
    </source>
</evidence>
<dbReference type="Proteomes" id="UP000285376">
    <property type="component" value="Unassembled WGS sequence"/>
</dbReference>
<dbReference type="PANTHER" id="PTHR35007">
    <property type="entry name" value="INTEGRAL MEMBRANE PROTEIN-RELATED"/>
    <property type="match status" value="1"/>
</dbReference>
<feature type="transmembrane region" description="Helical" evidence="6">
    <location>
        <begin position="94"/>
        <end position="112"/>
    </location>
</feature>
<evidence type="ECO:0000256" key="4">
    <source>
        <dbReference type="ARBA" id="ARBA00022989"/>
    </source>
</evidence>
<name>A0A417Z571_9MICO</name>
<keyword evidence="5 6" id="KW-0472">Membrane</keyword>
<evidence type="ECO:0000256" key="2">
    <source>
        <dbReference type="ARBA" id="ARBA00022475"/>
    </source>
</evidence>
<keyword evidence="3 6" id="KW-0812">Transmembrane</keyword>
<protein>
    <submittedName>
        <fullName evidence="8">Type II secretion system F family protein</fullName>
    </submittedName>
</protein>
<evidence type="ECO:0000256" key="6">
    <source>
        <dbReference type="SAM" id="Phobius"/>
    </source>
</evidence>
<evidence type="ECO:0000256" key="3">
    <source>
        <dbReference type="ARBA" id="ARBA00022692"/>
    </source>
</evidence>
<feature type="transmembrane region" description="Helical" evidence="6">
    <location>
        <begin position="266"/>
        <end position="289"/>
    </location>
</feature>
<dbReference type="EMBL" id="QWLM01000010">
    <property type="protein sequence ID" value="RHW45386.1"/>
    <property type="molecule type" value="Genomic_DNA"/>
</dbReference>
<dbReference type="PANTHER" id="PTHR35007:SF2">
    <property type="entry name" value="PILUS ASSEMBLE PROTEIN"/>
    <property type="match status" value="1"/>
</dbReference>
<comment type="subcellular location">
    <subcellularLocation>
        <location evidence="1">Cell membrane</location>
        <topology evidence="1">Multi-pass membrane protein</topology>
    </subcellularLocation>
</comment>
<comment type="caution">
    <text evidence="8">The sequence shown here is derived from an EMBL/GenBank/DDBJ whole genome shotgun (WGS) entry which is preliminary data.</text>
</comment>
<organism evidence="8 9">
    <name type="scientific">Dermacoccus abyssi</name>
    <dbReference type="NCBI Taxonomy" id="322596"/>
    <lineage>
        <taxon>Bacteria</taxon>
        <taxon>Bacillati</taxon>
        <taxon>Actinomycetota</taxon>
        <taxon>Actinomycetes</taxon>
        <taxon>Micrococcales</taxon>
        <taxon>Dermacoccaceae</taxon>
        <taxon>Dermacoccus</taxon>
    </lineage>
</organism>
<feature type="transmembrane region" description="Helical" evidence="6">
    <location>
        <begin position="6"/>
        <end position="25"/>
    </location>
</feature>
<evidence type="ECO:0000313" key="9">
    <source>
        <dbReference type="Proteomes" id="UP000285376"/>
    </source>
</evidence>
<keyword evidence="2" id="KW-1003">Cell membrane</keyword>